<evidence type="ECO:0000313" key="4">
    <source>
        <dbReference type="Proteomes" id="UP000694427"/>
    </source>
</evidence>
<keyword evidence="1" id="KW-0812">Transmembrane</keyword>
<reference evidence="3" key="1">
    <citation type="submission" date="2025-08" db="UniProtKB">
        <authorList>
            <consortium name="Ensembl"/>
        </authorList>
    </citation>
    <scope>IDENTIFICATION</scope>
</reference>
<dbReference type="PANTHER" id="PTHR46160:SF9">
    <property type="entry name" value="PROTEIN PRY2-RELATED"/>
    <property type="match status" value="1"/>
</dbReference>
<dbReference type="Pfam" id="PF06119">
    <property type="entry name" value="NIDO"/>
    <property type="match status" value="1"/>
</dbReference>
<organism evidence="3 4">
    <name type="scientific">Cyprinus carpio</name>
    <name type="common">Common carp</name>
    <dbReference type="NCBI Taxonomy" id="7962"/>
    <lineage>
        <taxon>Eukaryota</taxon>
        <taxon>Metazoa</taxon>
        <taxon>Chordata</taxon>
        <taxon>Craniata</taxon>
        <taxon>Vertebrata</taxon>
        <taxon>Euteleostomi</taxon>
        <taxon>Actinopterygii</taxon>
        <taxon>Neopterygii</taxon>
        <taxon>Teleostei</taxon>
        <taxon>Ostariophysi</taxon>
        <taxon>Cypriniformes</taxon>
        <taxon>Cyprinidae</taxon>
        <taxon>Cyprininae</taxon>
        <taxon>Cyprinus</taxon>
    </lineage>
</organism>
<dbReference type="InterPro" id="IPR003886">
    <property type="entry name" value="NIDO_dom"/>
</dbReference>
<reference evidence="3" key="2">
    <citation type="submission" date="2025-09" db="UniProtKB">
        <authorList>
            <consortium name="Ensembl"/>
        </authorList>
    </citation>
    <scope>IDENTIFICATION</scope>
</reference>
<dbReference type="Ensembl" id="ENSCCRT00010051969.1">
    <property type="protein sequence ID" value="ENSCCRP00010047425.1"/>
    <property type="gene ID" value="ENSCCRG00010020050.1"/>
</dbReference>
<evidence type="ECO:0000256" key="1">
    <source>
        <dbReference type="SAM" id="Phobius"/>
    </source>
</evidence>
<keyword evidence="4" id="KW-1185">Reference proteome</keyword>
<dbReference type="SMART" id="SM00539">
    <property type="entry name" value="NIDO"/>
    <property type="match status" value="1"/>
</dbReference>
<feature type="transmembrane region" description="Helical" evidence="1">
    <location>
        <begin position="83"/>
        <end position="108"/>
    </location>
</feature>
<feature type="domain" description="NIDO" evidence="2">
    <location>
        <begin position="141"/>
        <end position="238"/>
    </location>
</feature>
<dbReference type="InterPro" id="IPR052749">
    <property type="entry name" value="Alpha-tectorin"/>
</dbReference>
<protein>
    <recommendedName>
        <fullName evidence="2">NIDO domain-containing protein</fullName>
    </recommendedName>
</protein>
<proteinExistence type="predicted"/>
<name>A0A8C1QKM1_CYPCA</name>
<dbReference type="PANTHER" id="PTHR46160">
    <property type="entry name" value="ALPHA-TECTORIN-RELATED"/>
    <property type="match status" value="1"/>
</dbReference>
<accession>A0A8C1QKM1</accession>
<dbReference type="AlphaFoldDB" id="A0A8C1QKM1"/>
<evidence type="ECO:0000313" key="3">
    <source>
        <dbReference type="Ensembl" id="ENSCCRP00010047425.1"/>
    </source>
</evidence>
<dbReference type="GO" id="GO:0007160">
    <property type="term" value="P:cell-matrix adhesion"/>
    <property type="evidence" value="ECO:0007669"/>
    <property type="project" value="InterPro"/>
</dbReference>
<dbReference type="Proteomes" id="UP000694427">
    <property type="component" value="Unplaced"/>
</dbReference>
<sequence length="238" mass="27112">MFNIVLFSSLNDINITGPFYPFGTGDTVNGRSDDGSSSVIYLQQPFIFFGQTYNQIYVSPFGMGGFWMLSNCNWRWVKGLLSAFYISVTGHFVYFIIILYMIIIPLLFQVNNNGHLTFDGAWGSYTPYQFPAYGGKDLIAPFWTDIDNRWKGVISYQQYTSGSVLTQATQDINQYFPDLSFSASWVFIATWDRVAYFYNSGAETSFQVVLISNGHLSFVVMNYGAIAPTQRYVQVCRR</sequence>
<keyword evidence="1" id="KW-0472">Membrane</keyword>
<keyword evidence="1" id="KW-1133">Transmembrane helix</keyword>
<evidence type="ECO:0000259" key="2">
    <source>
        <dbReference type="PROSITE" id="PS51220"/>
    </source>
</evidence>
<dbReference type="PROSITE" id="PS51220">
    <property type="entry name" value="NIDO"/>
    <property type="match status" value="1"/>
</dbReference>